<name>A0A8J8SC66_9FIRM</name>
<feature type="compositionally biased region" description="Basic and acidic residues" evidence="1">
    <location>
        <begin position="227"/>
        <end position="251"/>
    </location>
</feature>
<dbReference type="KEGG" id="vgu:HYG85_11515"/>
<gene>
    <name evidence="4" type="ORF">HYG85_11515</name>
</gene>
<feature type="transmembrane region" description="Helical" evidence="2">
    <location>
        <begin position="319"/>
        <end position="336"/>
    </location>
</feature>
<keyword evidence="2" id="KW-1133">Transmembrane helix</keyword>
<evidence type="ECO:0000259" key="3">
    <source>
        <dbReference type="PROSITE" id="PS50006"/>
    </source>
</evidence>
<reference evidence="4 5" key="1">
    <citation type="submission" date="2020-07" db="EMBL/GenBank/DDBJ databases">
        <title>Vallitalea guaymasensis genome.</title>
        <authorList>
            <person name="Postec A."/>
        </authorList>
    </citation>
    <scope>NUCLEOTIDE SEQUENCE [LARGE SCALE GENOMIC DNA]</scope>
    <source>
        <strain evidence="4 5">Ra1766G1</strain>
    </source>
</reference>
<evidence type="ECO:0000313" key="5">
    <source>
        <dbReference type="Proteomes" id="UP000677305"/>
    </source>
</evidence>
<dbReference type="Pfam" id="PF00498">
    <property type="entry name" value="FHA"/>
    <property type="match status" value="1"/>
</dbReference>
<dbReference type="EMBL" id="CP058561">
    <property type="protein sequence ID" value="QUH29498.1"/>
    <property type="molecule type" value="Genomic_DNA"/>
</dbReference>
<dbReference type="InterPro" id="IPR050923">
    <property type="entry name" value="Cell_Proc_Reg/RNA_Proc"/>
</dbReference>
<dbReference type="SUPFAM" id="SSF49879">
    <property type="entry name" value="SMAD/FHA domain"/>
    <property type="match status" value="1"/>
</dbReference>
<keyword evidence="2" id="KW-0472">Membrane</keyword>
<feature type="domain" description="FHA" evidence="3">
    <location>
        <begin position="460"/>
        <end position="510"/>
    </location>
</feature>
<accession>A0A8J8SC66</accession>
<dbReference type="InterPro" id="IPR045962">
    <property type="entry name" value="DUF6382"/>
</dbReference>
<dbReference type="PANTHER" id="PTHR23308">
    <property type="entry name" value="NUCLEAR INHIBITOR OF PROTEIN PHOSPHATASE-1"/>
    <property type="match status" value="1"/>
</dbReference>
<protein>
    <submittedName>
        <fullName evidence="4">FHA domain-containing protein</fullName>
    </submittedName>
</protein>
<feature type="compositionally biased region" description="Polar residues" evidence="1">
    <location>
        <begin position="253"/>
        <end position="266"/>
    </location>
</feature>
<feature type="transmembrane region" description="Helical" evidence="2">
    <location>
        <begin position="283"/>
        <end position="304"/>
    </location>
</feature>
<keyword evidence="5" id="KW-1185">Reference proteome</keyword>
<sequence length="536" mass="62378">MNTNITYERDAINSYLVIKADDDIHIEDYEVEMLERNSIDSFLDLNIRTLNTEKKLYYNITSKQKLTEVLERKKLTSSDLNNFFANLIGIIKDCEKYYLNSNKILLQPDMIYINPNGFLPCYVYTPFDNCHRDILEDTKNIIEFFFDKVSQEDVNAVMIIHRLITACKQHDFNINTIENIINSSTSPQVQPDNKIKIEQDHKISNRENKSNAEDNFIISKLIEQNRERQKAEESKSHKPENNRVPHNKKIEMTANNKITKSEINPKQNKKNDNRKSTTHKKNYMHFIIIGCIQILTVLIFLIMLKSRILHSDVTGEIEMASLLACIGMLLAVNLYSSKKAYDYMKNKEGKNNSINMNKKKVYNEPSVNSFNVEYKNRAKLFEEPVLEEKKSKREIDNATEEKCNNVRQKMVIKQGSTDYSTEDTILLEDYKQKLNIEAEPYLLSKDGDIVNKVIISSNPFIIGKLDSQVDHIIENSSVSRIHCKIIKEDGQYYIIDLNSKNGTYLDEERLISNKKYQLHDGTHVAISNCEYTFEIN</sequence>
<organism evidence="4 5">
    <name type="scientific">Vallitalea guaymasensis</name>
    <dbReference type="NCBI Taxonomy" id="1185412"/>
    <lineage>
        <taxon>Bacteria</taxon>
        <taxon>Bacillati</taxon>
        <taxon>Bacillota</taxon>
        <taxon>Clostridia</taxon>
        <taxon>Lachnospirales</taxon>
        <taxon>Vallitaleaceae</taxon>
        <taxon>Vallitalea</taxon>
    </lineage>
</organism>
<dbReference type="RefSeq" id="WP_212693554.1">
    <property type="nucleotide sequence ID" value="NZ_CP058561.1"/>
</dbReference>
<evidence type="ECO:0000313" key="4">
    <source>
        <dbReference type="EMBL" id="QUH29498.1"/>
    </source>
</evidence>
<dbReference type="CDD" id="cd00060">
    <property type="entry name" value="FHA"/>
    <property type="match status" value="1"/>
</dbReference>
<dbReference type="Pfam" id="PF19909">
    <property type="entry name" value="DUF6382"/>
    <property type="match status" value="1"/>
</dbReference>
<dbReference type="Proteomes" id="UP000677305">
    <property type="component" value="Chromosome"/>
</dbReference>
<dbReference type="SMART" id="SM00240">
    <property type="entry name" value="FHA"/>
    <property type="match status" value="1"/>
</dbReference>
<evidence type="ECO:0000256" key="2">
    <source>
        <dbReference type="SAM" id="Phobius"/>
    </source>
</evidence>
<evidence type="ECO:0000256" key="1">
    <source>
        <dbReference type="SAM" id="MobiDB-lite"/>
    </source>
</evidence>
<proteinExistence type="predicted"/>
<dbReference type="Gene3D" id="2.60.200.20">
    <property type="match status" value="1"/>
</dbReference>
<dbReference type="AlphaFoldDB" id="A0A8J8SC66"/>
<feature type="region of interest" description="Disordered" evidence="1">
    <location>
        <begin position="227"/>
        <end position="277"/>
    </location>
</feature>
<dbReference type="InterPro" id="IPR008984">
    <property type="entry name" value="SMAD_FHA_dom_sf"/>
</dbReference>
<dbReference type="InterPro" id="IPR000253">
    <property type="entry name" value="FHA_dom"/>
</dbReference>
<dbReference type="PROSITE" id="PS50006">
    <property type="entry name" value="FHA_DOMAIN"/>
    <property type="match status" value="1"/>
</dbReference>
<keyword evidence="2" id="KW-0812">Transmembrane</keyword>